<sequence>MHRRYPAAAICGCRCDPNSFVWKHVMHEEGQEGLAREGDGQRETGVEGALYNNGCPLAENSRISASAWQGSACRISCGYVLRPHFPSPASPLVSIDLLDLARVAHTL</sequence>
<accession>A0AAN9TUS1</accession>
<name>A0AAN9TUS1_9HEMI</name>
<evidence type="ECO:0000313" key="2">
    <source>
        <dbReference type="Proteomes" id="UP001367676"/>
    </source>
</evidence>
<dbReference type="AlphaFoldDB" id="A0AAN9TUS1"/>
<organism evidence="1 2">
    <name type="scientific">Parthenolecanium corni</name>
    <dbReference type="NCBI Taxonomy" id="536013"/>
    <lineage>
        <taxon>Eukaryota</taxon>
        <taxon>Metazoa</taxon>
        <taxon>Ecdysozoa</taxon>
        <taxon>Arthropoda</taxon>
        <taxon>Hexapoda</taxon>
        <taxon>Insecta</taxon>
        <taxon>Pterygota</taxon>
        <taxon>Neoptera</taxon>
        <taxon>Paraneoptera</taxon>
        <taxon>Hemiptera</taxon>
        <taxon>Sternorrhyncha</taxon>
        <taxon>Coccoidea</taxon>
        <taxon>Coccidae</taxon>
        <taxon>Parthenolecanium</taxon>
    </lineage>
</organism>
<evidence type="ECO:0000313" key="1">
    <source>
        <dbReference type="EMBL" id="KAK7605287.1"/>
    </source>
</evidence>
<proteinExistence type="predicted"/>
<reference evidence="1 2" key="1">
    <citation type="submission" date="2024-03" db="EMBL/GenBank/DDBJ databases">
        <title>Adaptation during the transition from Ophiocordyceps entomopathogen to insect associate is accompanied by gene loss and intensified selection.</title>
        <authorList>
            <person name="Ward C.M."/>
            <person name="Onetto C.A."/>
            <person name="Borneman A.R."/>
        </authorList>
    </citation>
    <scope>NUCLEOTIDE SEQUENCE [LARGE SCALE GENOMIC DNA]</scope>
    <source>
        <strain evidence="1">AWRI1</strain>
        <tissue evidence="1">Single Adult Female</tissue>
    </source>
</reference>
<keyword evidence="2" id="KW-1185">Reference proteome</keyword>
<gene>
    <name evidence="1" type="ORF">V9T40_007145</name>
</gene>
<dbReference type="Proteomes" id="UP001367676">
    <property type="component" value="Unassembled WGS sequence"/>
</dbReference>
<comment type="caution">
    <text evidence="1">The sequence shown here is derived from an EMBL/GenBank/DDBJ whole genome shotgun (WGS) entry which is preliminary data.</text>
</comment>
<dbReference type="EMBL" id="JBBCAQ010000002">
    <property type="protein sequence ID" value="KAK7605287.1"/>
    <property type="molecule type" value="Genomic_DNA"/>
</dbReference>
<protein>
    <submittedName>
        <fullName evidence="1">Uncharacterized protein</fullName>
    </submittedName>
</protein>